<dbReference type="Proteomes" id="UP000681967">
    <property type="component" value="Unassembled WGS sequence"/>
</dbReference>
<dbReference type="InterPro" id="IPR006186">
    <property type="entry name" value="Ser/Thr-sp_prot-phosphatase"/>
</dbReference>
<name>A0A8S2K9M4_9BILA</name>
<feature type="compositionally biased region" description="Low complexity" evidence="2">
    <location>
        <begin position="309"/>
        <end position="327"/>
    </location>
</feature>
<feature type="compositionally biased region" description="Gly residues" evidence="2">
    <location>
        <begin position="514"/>
        <end position="527"/>
    </location>
</feature>
<dbReference type="PROSITE" id="PS00125">
    <property type="entry name" value="SER_THR_PHOSPHATASE"/>
    <property type="match status" value="1"/>
</dbReference>
<feature type="region of interest" description="Disordered" evidence="2">
    <location>
        <begin position="254"/>
        <end position="545"/>
    </location>
</feature>
<comment type="similarity">
    <text evidence="1">Belongs to the PPP phosphatase family.</text>
</comment>
<evidence type="ECO:0000313" key="5">
    <source>
        <dbReference type="Proteomes" id="UP000681967"/>
    </source>
</evidence>
<dbReference type="InterPro" id="IPR043360">
    <property type="entry name" value="PP2B"/>
</dbReference>
<evidence type="ECO:0000313" key="4">
    <source>
        <dbReference type="EMBL" id="CAF3835246.1"/>
    </source>
</evidence>
<dbReference type="PANTHER" id="PTHR45673">
    <property type="entry name" value="SERINE/THREONINE-PROTEIN PHOSPHATASE 2B CATALYTIC SUBUNIT 1-RELATED"/>
    <property type="match status" value="1"/>
</dbReference>
<dbReference type="SUPFAM" id="SSF56300">
    <property type="entry name" value="Metallo-dependent phosphatases"/>
    <property type="match status" value="1"/>
</dbReference>
<proteinExistence type="inferred from homology"/>
<evidence type="ECO:0000256" key="2">
    <source>
        <dbReference type="SAM" id="MobiDB-lite"/>
    </source>
</evidence>
<comment type="catalytic activity">
    <reaction evidence="1">
        <text>O-phospho-L-threonyl-[protein] + H2O = L-threonyl-[protein] + phosphate</text>
        <dbReference type="Rhea" id="RHEA:47004"/>
        <dbReference type="Rhea" id="RHEA-COMP:11060"/>
        <dbReference type="Rhea" id="RHEA-COMP:11605"/>
        <dbReference type="ChEBI" id="CHEBI:15377"/>
        <dbReference type="ChEBI" id="CHEBI:30013"/>
        <dbReference type="ChEBI" id="CHEBI:43474"/>
        <dbReference type="ChEBI" id="CHEBI:61977"/>
        <dbReference type="EC" id="3.1.3.16"/>
    </reaction>
</comment>
<reference evidence="4" key="1">
    <citation type="submission" date="2021-02" db="EMBL/GenBank/DDBJ databases">
        <authorList>
            <person name="Nowell W R."/>
        </authorList>
    </citation>
    <scope>NUCLEOTIDE SEQUENCE</scope>
</reference>
<dbReference type="PRINTS" id="PR00114">
    <property type="entry name" value="STPHPHTASE"/>
</dbReference>
<dbReference type="Gene3D" id="3.60.21.10">
    <property type="match status" value="1"/>
</dbReference>
<dbReference type="GO" id="GO:0097720">
    <property type="term" value="P:calcineurin-mediated signaling"/>
    <property type="evidence" value="ECO:0007669"/>
    <property type="project" value="InterPro"/>
</dbReference>
<keyword evidence="1" id="KW-0378">Hydrolase</keyword>
<dbReference type="Pfam" id="PF00149">
    <property type="entry name" value="Metallophos"/>
    <property type="match status" value="1"/>
</dbReference>
<feature type="compositionally biased region" description="Low complexity" evidence="2">
    <location>
        <begin position="356"/>
        <end position="367"/>
    </location>
</feature>
<protein>
    <recommendedName>
        <fullName evidence="1">Serine/threonine-protein phosphatase</fullName>
        <ecNumber evidence="1">3.1.3.16</ecNumber>
    </recommendedName>
</protein>
<dbReference type="EC" id="3.1.3.16" evidence="1"/>
<accession>A0A8S2K9M4</accession>
<dbReference type="GO" id="GO:0033192">
    <property type="term" value="F:calmodulin-dependent protein phosphatase activity"/>
    <property type="evidence" value="ECO:0007669"/>
    <property type="project" value="InterPro"/>
</dbReference>
<dbReference type="InterPro" id="IPR004843">
    <property type="entry name" value="Calcineurin-like_PHP"/>
</dbReference>
<feature type="compositionally biased region" description="Basic and acidic residues" evidence="2">
    <location>
        <begin position="496"/>
        <end position="505"/>
    </location>
</feature>
<evidence type="ECO:0000256" key="1">
    <source>
        <dbReference type="RuleBase" id="RU004273"/>
    </source>
</evidence>
<feature type="compositionally biased region" description="Low complexity" evidence="2">
    <location>
        <begin position="432"/>
        <end position="476"/>
    </location>
</feature>
<feature type="compositionally biased region" description="Polar residues" evidence="2">
    <location>
        <begin position="480"/>
        <end position="490"/>
    </location>
</feature>
<feature type="compositionally biased region" description="Polar residues" evidence="2">
    <location>
        <begin position="413"/>
        <end position="425"/>
    </location>
</feature>
<feature type="region of interest" description="Disordered" evidence="2">
    <location>
        <begin position="1"/>
        <end position="25"/>
    </location>
</feature>
<sequence>MASTTTTTTTSGKKDSSPATSTANTYVRCLPHPPTYRLTIADLFDTSTGGGKPQLHRLREHLFAEGRLEEDAALMIIECGEHLLRSENTLIELEAPITVCGDIHGQFYDLMKLIEVGGSPATTRYLFMGDYVDRGYFSIECVLYLWALKIQYPTSFFLLRGNHECRHLTEYFTFKTECKIKYTERVYDACMRAFDCLPLAALIDKQFFCVHGEVAEHRKVPTDFSFSTAKTFDQINERMPPWSDAERKQRLINKNQSTNDDSIIHNVDSDNEQTESTANDRDSTHHTPTVVILKEDEKIHNGIDNIQNKTSPKSSLSKSKQKPISSSTGDQHTDLEHVQINFDKNHDKHSSNQKHSTNNTNGSTASGSGSGGFSIKNPVSSFRSWVSHKRSSKEEQIVNTNDRSITKYGKIDTSPTPRKSSVSSDTSKRTRTNSASATTTTSVINNNNNNNNNNQHQQQQQQPTQSNSSTATSTTRVKNKSSFALRNTNPIALLKRTPETNHNKTDLSSTEQTGAGGGGGGGGGGPFGYLKHLVRGDSSSSEKKQ</sequence>
<dbReference type="EMBL" id="CAJOBH010001094">
    <property type="protein sequence ID" value="CAF3835246.1"/>
    <property type="molecule type" value="Genomic_DNA"/>
</dbReference>
<feature type="compositionally biased region" description="Basic and acidic residues" evidence="2">
    <location>
        <begin position="331"/>
        <end position="350"/>
    </location>
</feature>
<evidence type="ECO:0000259" key="3">
    <source>
        <dbReference type="PROSITE" id="PS00125"/>
    </source>
</evidence>
<dbReference type="SMART" id="SM00156">
    <property type="entry name" value="PP2Ac"/>
    <property type="match status" value="1"/>
</dbReference>
<comment type="caution">
    <text evidence="4">The sequence shown here is derived from an EMBL/GenBank/DDBJ whole genome shotgun (WGS) entry which is preliminary data.</text>
</comment>
<gene>
    <name evidence="4" type="ORF">BYL167_LOCUS4945</name>
</gene>
<organism evidence="4 5">
    <name type="scientific">Rotaria magnacalcarata</name>
    <dbReference type="NCBI Taxonomy" id="392030"/>
    <lineage>
        <taxon>Eukaryota</taxon>
        <taxon>Metazoa</taxon>
        <taxon>Spiralia</taxon>
        <taxon>Gnathifera</taxon>
        <taxon>Rotifera</taxon>
        <taxon>Eurotatoria</taxon>
        <taxon>Bdelloidea</taxon>
        <taxon>Philodinida</taxon>
        <taxon>Philodinidae</taxon>
        <taxon>Rotaria</taxon>
    </lineage>
</organism>
<feature type="compositionally biased region" description="Low complexity" evidence="2">
    <location>
        <begin position="1"/>
        <end position="10"/>
    </location>
</feature>
<feature type="domain" description="Serine/threonine specific protein phosphatases" evidence="3">
    <location>
        <begin position="159"/>
        <end position="164"/>
    </location>
</feature>
<dbReference type="InterPro" id="IPR029052">
    <property type="entry name" value="Metallo-depent_PP-like"/>
</dbReference>
<dbReference type="AlphaFoldDB" id="A0A8S2K9M4"/>